<reference evidence="1" key="2">
    <citation type="submission" date="2020-11" db="EMBL/GenBank/DDBJ databases">
        <authorList>
            <person name="McCartney M.A."/>
            <person name="Auch B."/>
            <person name="Kono T."/>
            <person name="Mallez S."/>
            <person name="Becker A."/>
            <person name="Gohl D.M."/>
            <person name="Silverstein K.A.T."/>
            <person name="Koren S."/>
            <person name="Bechman K.B."/>
            <person name="Herman A."/>
            <person name="Abrahante J.E."/>
            <person name="Garbe J."/>
        </authorList>
    </citation>
    <scope>NUCLEOTIDE SEQUENCE</scope>
    <source>
        <strain evidence="1">Duluth1</strain>
        <tissue evidence="1">Whole animal</tissue>
    </source>
</reference>
<dbReference type="AlphaFoldDB" id="A0A9D4G5E1"/>
<keyword evidence="2" id="KW-1185">Reference proteome</keyword>
<sequence>MLNGPHLSDPILTYVNSSTGKPTSFEFQCQINFDPARNDVGFDVKFLFDGKWDMKVPTRSISGAQQRTVSLDQKYLIGHMGQNVSLRIQIKLHSV</sequence>
<comment type="caution">
    <text evidence="1">The sequence shown here is derived from an EMBL/GenBank/DDBJ whole genome shotgun (WGS) entry which is preliminary data.</text>
</comment>
<proteinExistence type="predicted"/>
<dbReference type="Proteomes" id="UP000828390">
    <property type="component" value="Unassembled WGS sequence"/>
</dbReference>
<protein>
    <submittedName>
        <fullName evidence="1">Uncharacterized protein</fullName>
    </submittedName>
</protein>
<reference evidence="1" key="1">
    <citation type="journal article" date="2019" name="bioRxiv">
        <title>The Genome of the Zebra Mussel, Dreissena polymorpha: A Resource for Invasive Species Research.</title>
        <authorList>
            <person name="McCartney M.A."/>
            <person name="Auch B."/>
            <person name="Kono T."/>
            <person name="Mallez S."/>
            <person name="Zhang Y."/>
            <person name="Obille A."/>
            <person name="Becker A."/>
            <person name="Abrahante J.E."/>
            <person name="Garbe J."/>
            <person name="Badalamenti J.P."/>
            <person name="Herman A."/>
            <person name="Mangelson H."/>
            <person name="Liachko I."/>
            <person name="Sullivan S."/>
            <person name="Sone E.D."/>
            <person name="Koren S."/>
            <person name="Silverstein K.A.T."/>
            <person name="Beckman K.B."/>
            <person name="Gohl D.M."/>
        </authorList>
    </citation>
    <scope>NUCLEOTIDE SEQUENCE</scope>
    <source>
        <strain evidence="1">Duluth1</strain>
        <tissue evidence="1">Whole animal</tissue>
    </source>
</reference>
<evidence type="ECO:0000313" key="1">
    <source>
        <dbReference type="EMBL" id="KAH3810865.1"/>
    </source>
</evidence>
<organism evidence="1 2">
    <name type="scientific">Dreissena polymorpha</name>
    <name type="common">Zebra mussel</name>
    <name type="synonym">Mytilus polymorpha</name>
    <dbReference type="NCBI Taxonomy" id="45954"/>
    <lineage>
        <taxon>Eukaryota</taxon>
        <taxon>Metazoa</taxon>
        <taxon>Spiralia</taxon>
        <taxon>Lophotrochozoa</taxon>
        <taxon>Mollusca</taxon>
        <taxon>Bivalvia</taxon>
        <taxon>Autobranchia</taxon>
        <taxon>Heteroconchia</taxon>
        <taxon>Euheterodonta</taxon>
        <taxon>Imparidentia</taxon>
        <taxon>Neoheterodontei</taxon>
        <taxon>Myida</taxon>
        <taxon>Dreissenoidea</taxon>
        <taxon>Dreissenidae</taxon>
        <taxon>Dreissena</taxon>
    </lineage>
</organism>
<accession>A0A9D4G5E1</accession>
<name>A0A9D4G5E1_DREPO</name>
<evidence type="ECO:0000313" key="2">
    <source>
        <dbReference type="Proteomes" id="UP000828390"/>
    </source>
</evidence>
<dbReference type="EMBL" id="JAIWYP010000006">
    <property type="protein sequence ID" value="KAH3810865.1"/>
    <property type="molecule type" value="Genomic_DNA"/>
</dbReference>
<gene>
    <name evidence="1" type="ORF">DPMN_139263</name>
</gene>